<name>A0A8S1KPR9_9CILI</name>
<sequence length="172" mass="20041">MGSSLCFSDSQKSRDELKLLYNKQQYKLNGPPHLFKPTPIIKILIYDEEIEKEDSPQTEIIEQQNNIQNDQSLSYLAQQSEEIDSTQQKPWIKKTYAIETINVSNFKNDENNNKNNSSQQINSSREYSMLNGRNKNMKEFSNISIQLGQQGSITNVTYDKKQIKIKRQIMNK</sequence>
<protein>
    <submittedName>
        <fullName evidence="1">Uncharacterized protein</fullName>
    </submittedName>
</protein>
<evidence type="ECO:0000313" key="2">
    <source>
        <dbReference type="Proteomes" id="UP000692954"/>
    </source>
</evidence>
<dbReference type="Proteomes" id="UP000692954">
    <property type="component" value="Unassembled WGS sequence"/>
</dbReference>
<keyword evidence="2" id="KW-1185">Reference proteome</keyword>
<dbReference type="OrthoDB" id="307737at2759"/>
<reference evidence="1" key="1">
    <citation type="submission" date="2021-01" db="EMBL/GenBank/DDBJ databases">
        <authorList>
            <consortium name="Genoscope - CEA"/>
            <person name="William W."/>
        </authorList>
    </citation>
    <scope>NUCLEOTIDE SEQUENCE</scope>
</reference>
<dbReference type="EMBL" id="CAJJDN010000010">
    <property type="protein sequence ID" value="CAD8056797.1"/>
    <property type="molecule type" value="Genomic_DNA"/>
</dbReference>
<organism evidence="1 2">
    <name type="scientific">Paramecium sonneborni</name>
    <dbReference type="NCBI Taxonomy" id="65129"/>
    <lineage>
        <taxon>Eukaryota</taxon>
        <taxon>Sar</taxon>
        <taxon>Alveolata</taxon>
        <taxon>Ciliophora</taxon>
        <taxon>Intramacronucleata</taxon>
        <taxon>Oligohymenophorea</taxon>
        <taxon>Peniculida</taxon>
        <taxon>Parameciidae</taxon>
        <taxon>Paramecium</taxon>
    </lineage>
</organism>
<dbReference type="AlphaFoldDB" id="A0A8S1KPR9"/>
<proteinExistence type="predicted"/>
<accession>A0A8S1KPR9</accession>
<evidence type="ECO:0000313" key="1">
    <source>
        <dbReference type="EMBL" id="CAD8056797.1"/>
    </source>
</evidence>
<gene>
    <name evidence="1" type="ORF">PSON_ATCC_30995.1.T0100463</name>
</gene>
<comment type="caution">
    <text evidence="1">The sequence shown here is derived from an EMBL/GenBank/DDBJ whole genome shotgun (WGS) entry which is preliminary data.</text>
</comment>